<dbReference type="Pfam" id="PF01910">
    <property type="entry name" value="Thiamine_BP"/>
    <property type="match status" value="1"/>
</dbReference>
<feature type="region of interest" description="Disordered" evidence="2">
    <location>
        <begin position="98"/>
        <end position="120"/>
    </location>
</feature>
<dbReference type="SUPFAM" id="SSF89957">
    <property type="entry name" value="MTH1187/YkoF-like"/>
    <property type="match status" value="1"/>
</dbReference>
<sequence length="120" mass="12587">MDNVLFAFSVAPSGSGESVSEAVADAVAIVRASGLPNRTDSMFTTIEGEWDECMDVIKRACEAVGKHGNRVSLVLKADIRAGYSGEMTAKLERLESALEQQANSQGQDGPVTGTPPVATD</sequence>
<dbReference type="InterPro" id="IPR002767">
    <property type="entry name" value="Thiamine_BP"/>
</dbReference>
<gene>
    <name evidence="4" type="ORF">GCM10022223_39800</name>
</gene>
<dbReference type="PANTHER" id="PTHR33777">
    <property type="entry name" value="UPF0045 PROTEIN ECM15"/>
    <property type="match status" value="1"/>
</dbReference>
<feature type="compositionally biased region" description="Polar residues" evidence="2">
    <location>
        <begin position="98"/>
        <end position="107"/>
    </location>
</feature>
<accession>A0ABP6ZWV9</accession>
<comment type="similarity">
    <text evidence="1">Belongs to the UPF0045 family.</text>
</comment>
<evidence type="ECO:0000259" key="3">
    <source>
        <dbReference type="Pfam" id="PF01910"/>
    </source>
</evidence>
<dbReference type="PANTHER" id="PTHR33777:SF1">
    <property type="entry name" value="UPF0045 PROTEIN ECM15"/>
    <property type="match status" value="1"/>
</dbReference>
<dbReference type="InterPro" id="IPR029756">
    <property type="entry name" value="MTH1187/YkoF-like"/>
</dbReference>
<dbReference type="InterPro" id="IPR051614">
    <property type="entry name" value="UPF0045_domain"/>
</dbReference>
<dbReference type="Gene3D" id="3.30.70.930">
    <property type="match status" value="1"/>
</dbReference>
<comment type="caution">
    <text evidence="4">The sequence shown here is derived from an EMBL/GenBank/DDBJ whole genome shotgun (WGS) entry which is preliminary data.</text>
</comment>
<evidence type="ECO:0000313" key="5">
    <source>
        <dbReference type="Proteomes" id="UP001501074"/>
    </source>
</evidence>
<reference evidence="5" key="1">
    <citation type="journal article" date="2019" name="Int. J. Syst. Evol. Microbiol.">
        <title>The Global Catalogue of Microorganisms (GCM) 10K type strain sequencing project: providing services to taxonomists for standard genome sequencing and annotation.</title>
        <authorList>
            <consortium name="The Broad Institute Genomics Platform"/>
            <consortium name="The Broad Institute Genome Sequencing Center for Infectious Disease"/>
            <person name="Wu L."/>
            <person name="Ma J."/>
        </authorList>
    </citation>
    <scope>NUCLEOTIDE SEQUENCE [LARGE SCALE GENOMIC DNA]</scope>
    <source>
        <strain evidence="5">JCM 16902</strain>
    </source>
</reference>
<proteinExistence type="inferred from homology"/>
<evidence type="ECO:0000313" key="4">
    <source>
        <dbReference type="EMBL" id="GAA3619018.1"/>
    </source>
</evidence>
<name>A0ABP6ZWV9_9ACTN</name>
<organism evidence="4 5">
    <name type="scientific">Kineosporia mesophila</name>
    <dbReference type="NCBI Taxonomy" id="566012"/>
    <lineage>
        <taxon>Bacteria</taxon>
        <taxon>Bacillati</taxon>
        <taxon>Actinomycetota</taxon>
        <taxon>Actinomycetes</taxon>
        <taxon>Kineosporiales</taxon>
        <taxon>Kineosporiaceae</taxon>
        <taxon>Kineosporia</taxon>
    </lineage>
</organism>
<keyword evidence="5" id="KW-1185">Reference proteome</keyword>
<protein>
    <submittedName>
        <fullName evidence="4">MTH1187 family thiamine-binding protein</fullName>
    </submittedName>
</protein>
<evidence type="ECO:0000256" key="1">
    <source>
        <dbReference type="ARBA" id="ARBA00010272"/>
    </source>
</evidence>
<dbReference type="EMBL" id="BAAAZO010000006">
    <property type="protein sequence ID" value="GAA3619018.1"/>
    <property type="molecule type" value="Genomic_DNA"/>
</dbReference>
<dbReference type="Proteomes" id="UP001501074">
    <property type="component" value="Unassembled WGS sequence"/>
</dbReference>
<feature type="domain" description="Thiamine-binding protein" evidence="3">
    <location>
        <begin position="7"/>
        <end position="94"/>
    </location>
</feature>
<evidence type="ECO:0000256" key="2">
    <source>
        <dbReference type="SAM" id="MobiDB-lite"/>
    </source>
</evidence>